<dbReference type="PANTHER" id="PTHR46535">
    <property type="entry name" value="NEDD4-BINDING PROTEIN 2"/>
    <property type="match status" value="1"/>
</dbReference>
<dbReference type="PROSITE" id="PS50828">
    <property type="entry name" value="SMR"/>
    <property type="match status" value="1"/>
</dbReference>
<dbReference type="GO" id="GO:0004519">
    <property type="term" value="F:endonuclease activity"/>
    <property type="evidence" value="ECO:0007669"/>
    <property type="project" value="TreeGrafter"/>
</dbReference>
<evidence type="ECO:0000313" key="4">
    <source>
        <dbReference type="Proteomes" id="UP000092443"/>
    </source>
</evidence>
<dbReference type="GO" id="GO:0005634">
    <property type="term" value="C:nucleus"/>
    <property type="evidence" value="ECO:0007669"/>
    <property type="project" value="TreeGrafter"/>
</dbReference>
<sequence>MPLEGDREHTLQQLSDMFRGISMQRLRIVCEANDWNLNTCIDQLVETETDEINNSTASCSSRPLTTSGAIPKISPPLNKVQRSCNSINNSYANSNNRTLDDETSKELKIGDQINSGYRIMIIMRGAPGSGKTYLAHLLMQKYMPQVPEKDIRDFVLSSDDYFYDSAGRYKYSIDRLAEAHDHNQRRAREKAEDGWSPIIVDNTNMKLWEMLPYVQIAVKNGYLVELLEPKTSWHKSSRKLAMLNRHEVPRETIERMLDKYEKGNTSDLLKMLKDTKYTVPLPQLRSYPPVIVAPQYEIETEEKFQIFNSEYVENSNDNVLPTKSISPWNNSRSIENSNDSTTLMLEDTEWKPYKDPREPKEQRNRGSRAYPSSSSTILFPQKTSEQRTFSEAWKPSEKNAKGFWSSNESSTKGKEEHANVKAGSDKTLLDIIKENFNVPVAMNDDDSLEEGKPATVLSTDRHSVGCPNENSAFVALRQIYPKEDVSSLWDLFLKCSGNADWVANLLLKEDEMIRVNSDEENVDYVNDDDFICLCKNSNEMLRDSSKNTSTPLQDKNVMSNENLPKRQRKRSRWSRSKQHNTSSFRELEEFIQKSFVLESEHYTEQQTLQIYDNEMDREFQESPIKANSNFHDVETQTDIQSVIENSDDDDESDEKEKSDNKEMLEITLGEKLIQQLIEYFRHETSSLLNQTRTKLPVNMNVFMSRSLAKRLYMLCMESVHHYIEEERQKIIREDEEFARLLKSPKYAECKESPANVRELLDMEMALMIFNQDREDILHQEKEGDKPKDLATHLTQMKLCETFPDIPRDTLLDILGANGNNYNKTVSILQSTMNIGSKSDRQSLHTVNQKQERLMQCARRKKELLNQEVQTNLQKQQQIDSKELFDIKDDNIKETVLRKFEETRNLADHHRQLKNECYKKAQEAIVRGQGAVAPYYSQITELHKKKIDMYNQVAANCIMEVHKYNQNNQDLLDLHYLYVAEALECLDIFLDRHITELRSSSDSYKNVFIITGRGLHSAGGVSTIKSKVKARLQERNLKCVYLDFLSHYLCIILQVINCRWHNENAGLLKVKIFPASRHSKNF</sequence>
<dbReference type="PROSITE" id="PS51140">
    <property type="entry name" value="CUE"/>
    <property type="match status" value="1"/>
</dbReference>
<dbReference type="Pfam" id="PF08590">
    <property type="entry name" value="DUF1771"/>
    <property type="match status" value="1"/>
</dbReference>
<organism evidence="4 7">
    <name type="scientific">Glossina fuscipes</name>
    <dbReference type="NCBI Taxonomy" id="7396"/>
    <lineage>
        <taxon>Eukaryota</taxon>
        <taxon>Metazoa</taxon>
        <taxon>Ecdysozoa</taxon>
        <taxon>Arthropoda</taxon>
        <taxon>Hexapoda</taxon>
        <taxon>Insecta</taxon>
        <taxon>Pterygota</taxon>
        <taxon>Neoptera</taxon>
        <taxon>Endopterygota</taxon>
        <taxon>Diptera</taxon>
        <taxon>Brachycera</taxon>
        <taxon>Muscomorpha</taxon>
        <taxon>Hippoboscoidea</taxon>
        <taxon>Glossinidae</taxon>
        <taxon>Glossina</taxon>
    </lineage>
</organism>
<dbReference type="KEGG" id="gfs:119632184"/>
<feature type="region of interest" description="Disordered" evidence="1">
    <location>
        <begin position="542"/>
        <end position="580"/>
    </location>
</feature>
<dbReference type="Pfam" id="PF01713">
    <property type="entry name" value="Smr"/>
    <property type="match status" value="1"/>
</dbReference>
<evidence type="ECO:0000256" key="1">
    <source>
        <dbReference type="SAM" id="MobiDB-lite"/>
    </source>
</evidence>
<feature type="compositionally biased region" description="Polar residues" evidence="1">
    <location>
        <begin position="321"/>
        <end position="343"/>
    </location>
</feature>
<dbReference type="Gene3D" id="3.30.1370.110">
    <property type="match status" value="1"/>
</dbReference>
<dbReference type="PANTHER" id="PTHR46535:SF1">
    <property type="entry name" value="NEDD4-BINDING PROTEIN 2"/>
    <property type="match status" value="1"/>
</dbReference>
<evidence type="ECO:0000313" key="6">
    <source>
        <dbReference type="RefSeq" id="XP_037880910.1"/>
    </source>
</evidence>
<keyword evidence="4" id="KW-1185">Reference proteome</keyword>
<feature type="compositionally biased region" description="Polar residues" evidence="1">
    <location>
        <begin position="546"/>
        <end position="562"/>
    </location>
</feature>
<dbReference type="Proteomes" id="UP000092443">
    <property type="component" value="Unplaced"/>
</dbReference>
<dbReference type="GO" id="GO:0043130">
    <property type="term" value="F:ubiquitin binding"/>
    <property type="evidence" value="ECO:0007669"/>
    <property type="project" value="InterPro"/>
</dbReference>
<dbReference type="InterPro" id="IPR027417">
    <property type="entry name" value="P-loop_NTPase"/>
</dbReference>
<name>A0A8U0W6Q3_9MUSC</name>
<dbReference type="InterPro" id="IPR003892">
    <property type="entry name" value="CUE"/>
</dbReference>
<protein>
    <submittedName>
        <fullName evidence="5 6">Uncharacterized protein LOC119632184 isoform X1</fullName>
    </submittedName>
</protein>
<dbReference type="AlphaFoldDB" id="A0A8U0W6Q3"/>
<dbReference type="SUPFAM" id="SSF52540">
    <property type="entry name" value="P-loop containing nucleoside triphosphate hydrolases"/>
    <property type="match status" value="1"/>
</dbReference>
<dbReference type="InterPro" id="IPR002625">
    <property type="entry name" value="Smr_dom"/>
</dbReference>
<dbReference type="SMART" id="SM00463">
    <property type="entry name" value="SMR"/>
    <property type="match status" value="1"/>
</dbReference>
<dbReference type="InterPro" id="IPR013899">
    <property type="entry name" value="DUF1771"/>
</dbReference>
<dbReference type="InterPro" id="IPR052772">
    <property type="entry name" value="Endo/PolyKinase_Domain-Protein"/>
</dbReference>
<feature type="compositionally biased region" description="Basic and acidic residues" evidence="1">
    <location>
        <begin position="411"/>
        <end position="421"/>
    </location>
</feature>
<evidence type="ECO:0000313" key="7">
    <source>
        <dbReference type="RefSeq" id="XP_037880911.1"/>
    </source>
</evidence>
<reference evidence="5 6" key="1">
    <citation type="submission" date="2025-04" db="UniProtKB">
        <authorList>
            <consortium name="RefSeq"/>
        </authorList>
    </citation>
    <scope>IDENTIFICATION</scope>
    <source>
        <tissue evidence="5 6">Whole body pupa</tissue>
    </source>
</reference>
<evidence type="ECO:0000259" key="2">
    <source>
        <dbReference type="PROSITE" id="PS50828"/>
    </source>
</evidence>
<dbReference type="CDD" id="cd14279">
    <property type="entry name" value="CUE"/>
    <property type="match status" value="2"/>
</dbReference>
<dbReference type="GeneID" id="119632184"/>
<dbReference type="SMART" id="SM01162">
    <property type="entry name" value="DUF1771"/>
    <property type="match status" value="1"/>
</dbReference>
<evidence type="ECO:0000313" key="5">
    <source>
        <dbReference type="RefSeq" id="XP_037880909.1"/>
    </source>
</evidence>
<dbReference type="RefSeq" id="XP_037880910.1">
    <property type="nucleotide sequence ID" value="XM_038024982.1"/>
</dbReference>
<feature type="compositionally biased region" description="Basic and acidic residues" evidence="1">
    <location>
        <begin position="348"/>
        <end position="364"/>
    </location>
</feature>
<feature type="compositionally biased region" description="Basic residues" evidence="1">
    <location>
        <begin position="565"/>
        <end position="578"/>
    </location>
</feature>
<dbReference type="Pfam" id="PF13671">
    <property type="entry name" value="AAA_33"/>
    <property type="match status" value="1"/>
</dbReference>
<proteinExistence type="predicted"/>
<gene>
    <name evidence="5 6 7" type="primary">LOC119632184</name>
</gene>
<feature type="domain" description="CUE" evidence="3">
    <location>
        <begin position="6"/>
        <end position="50"/>
    </location>
</feature>
<dbReference type="RefSeq" id="XP_037880911.1">
    <property type="nucleotide sequence ID" value="XM_038024983.1"/>
</dbReference>
<feature type="region of interest" description="Disordered" evidence="1">
    <location>
        <begin position="321"/>
        <end position="421"/>
    </location>
</feature>
<evidence type="ECO:0000259" key="3">
    <source>
        <dbReference type="PROSITE" id="PS51140"/>
    </source>
</evidence>
<feature type="compositionally biased region" description="Polar residues" evidence="1">
    <location>
        <begin position="370"/>
        <end position="389"/>
    </location>
</feature>
<dbReference type="Gene3D" id="3.40.50.300">
    <property type="entry name" value="P-loop containing nucleotide triphosphate hydrolases"/>
    <property type="match status" value="1"/>
</dbReference>
<feature type="domain" description="Smr" evidence="2">
    <location>
        <begin position="971"/>
        <end position="1055"/>
    </location>
</feature>
<accession>A0A8U0W6Q3</accession>
<dbReference type="SUPFAM" id="SSF160443">
    <property type="entry name" value="SMR domain-like"/>
    <property type="match status" value="1"/>
</dbReference>
<dbReference type="InterPro" id="IPR036063">
    <property type="entry name" value="Smr_dom_sf"/>
</dbReference>
<dbReference type="RefSeq" id="XP_037880909.1">
    <property type="nucleotide sequence ID" value="XM_038024981.1"/>
</dbReference>